<dbReference type="InterPro" id="IPR020796">
    <property type="entry name" value="ORC5"/>
</dbReference>
<dbReference type="Gene3D" id="3.40.50.300">
    <property type="entry name" value="P-loop containing nucleotide triphosphate hydrolases"/>
    <property type="match status" value="1"/>
</dbReference>
<feature type="domain" description="Orc1-like AAA ATPase" evidence="7">
    <location>
        <begin position="27"/>
        <end position="171"/>
    </location>
</feature>
<keyword evidence="3" id="KW-0235">DNA replication</keyword>
<dbReference type="EMBL" id="CDPU01000032">
    <property type="protein sequence ID" value="CEO52911.1"/>
    <property type="molecule type" value="Genomic_DNA"/>
</dbReference>
<dbReference type="AlphaFoldDB" id="A0A0B7KDY6"/>
<protein>
    <submittedName>
        <fullName evidence="10">Uncharacterized protein</fullName>
    </submittedName>
</protein>
<dbReference type="GO" id="GO:0006270">
    <property type="term" value="P:DNA replication initiation"/>
    <property type="evidence" value="ECO:0007669"/>
    <property type="project" value="TreeGrafter"/>
</dbReference>
<accession>A0A0B7KDY6</accession>
<evidence type="ECO:0000256" key="2">
    <source>
        <dbReference type="ARBA" id="ARBA00006269"/>
    </source>
</evidence>
<dbReference type="Pfam" id="PF21639">
    <property type="entry name" value="ORC5_lid"/>
    <property type="match status" value="1"/>
</dbReference>
<dbReference type="InterPro" id="IPR048866">
    <property type="entry name" value="ORC5_lid"/>
</dbReference>
<evidence type="ECO:0000256" key="4">
    <source>
        <dbReference type="ARBA" id="ARBA00022741"/>
    </source>
</evidence>
<evidence type="ECO:0000256" key="1">
    <source>
        <dbReference type="ARBA" id="ARBA00004123"/>
    </source>
</evidence>
<dbReference type="InterPro" id="IPR041664">
    <property type="entry name" value="AAA_16"/>
</dbReference>
<name>A0A0B7KDY6_BIOOC</name>
<evidence type="ECO:0000259" key="7">
    <source>
        <dbReference type="Pfam" id="PF13191"/>
    </source>
</evidence>
<dbReference type="InterPro" id="IPR027417">
    <property type="entry name" value="P-loop_NTPase"/>
</dbReference>
<reference evidence="10" key="1">
    <citation type="submission" date="2015-01" db="EMBL/GenBank/DDBJ databases">
        <authorList>
            <person name="Durling Mikael"/>
        </authorList>
    </citation>
    <scope>NUCLEOTIDE SEQUENCE</scope>
</reference>
<feature type="domain" description="ORC5 lid" evidence="9">
    <location>
        <begin position="232"/>
        <end position="291"/>
    </location>
</feature>
<dbReference type="PANTHER" id="PTHR12705:SF0">
    <property type="entry name" value="ORIGIN RECOGNITION COMPLEX SUBUNIT 5"/>
    <property type="match status" value="1"/>
</dbReference>
<sequence length="467" mass="51589">MNSTSTMTAPSLYQLPDELILGPVLQKFPCRERQIRSLATLLTPSAAPCRNLTVHGVEATGKTAVITSLLRNIARHVSTIRYSVVHADQCITARHLFESIVSAVSESLDASSNRQRTRCETLAQLDVELCQFLKYETKETDFRFVLVLDALDRARDAPPTLIPAMARLSEIIPCLTVVFIMTGPRADHLRAPSSPSLLFPPYEKTELIRILSLTPPQLPVANTTSQEIADLWPRFCAAVYDALVRSAARSLPAFRRACDTLWPRFVDPVEQGLYKPTEFSKLLVAGRTHFQDESVLNPSIVSRRPGQGPITGKAGADLPALLPRTARILLLCAYLASHNATRHDQSLFSTHHSLGRRNRRANGSSSKHRKIARKLLGAHVFVLERMLAIFAAVRLEWIDHPTLGKGGLDGDVGMALSTLTSLRLLHRVGTGGDVMDRGGKWRINVGWDVVRGVGRSVGVEVEEWLID</sequence>
<keyword evidence="5" id="KW-0067">ATP-binding</keyword>
<dbReference type="GO" id="GO:0005664">
    <property type="term" value="C:nuclear origin of replication recognition complex"/>
    <property type="evidence" value="ECO:0007669"/>
    <property type="project" value="TreeGrafter"/>
</dbReference>
<proteinExistence type="inferred from homology"/>
<dbReference type="GO" id="GO:0003688">
    <property type="term" value="F:DNA replication origin binding"/>
    <property type="evidence" value="ECO:0007669"/>
    <property type="project" value="TreeGrafter"/>
</dbReference>
<dbReference type="Pfam" id="PF14630">
    <property type="entry name" value="ORC5_C"/>
    <property type="match status" value="1"/>
</dbReference>
<keyword evidence="6" id="KW-0539">Nucleus</keyword>
<gene>
    <name evidence="10" type="ORF">BN869_000008969_1</name>
</gene>
<keyword evidence="4" id="KW-0547">Nucleotide-binding</keyword>
<feature type="domain" description="Origin recognition complex subunit 5 C-terminal" evidence="8">
    <location>
        <begin position="322"/>
        <end position="465"/>
    </location>
</feature>
<comment type="similarity">
    <text evidence="2">Belongs to the ORC5 family.</text>
</comment>
<dbReference type="Pfam" id="PF13191">
    <property type="entry name" value="AAA_16"/>
    <property type="match status" value="1"/>
</dbReference>
<dbReference type="SUPFAM" id="SSF52540">
    <property type="entry name" value="P-loop containing nucleoside triphosphate hydrolases"/>
    <property type="match status" value="1"/>
</dbReference>
<dbReference type="InterPro" id="IPR047088">
    <property type="entry name" value="ORC5_C"/>
</dbReference>
<evidence type="ECO:0000313" key="10">
    <source>
        <dbReference type="EMBL" id="CEO52911.1"/>
    </source>
</evidence>
<dbReference type="PANTHER" id="PTHR12705">
    <property type="entry name" value="ORIGIN RECOGNITION COMPLEX SUBUNIT 5"/>
    <property type="match status" value="1"/>
</dbReference>
<comment type="subcellular location">
    <subcellularLocation>
        <location evidence="1">Nucleus</location>
    </subcellularLocation>
</comment>
<organism evidence="10">
    <name type="scientific">Bionectria ochroleuca</name>
    <name type="common">Gliocladium roseum</name>
    <dbReference type="NCBI Taxonomy" id="29856"/>
    <lineage>
        <taxon>Eukaryota</taxon>
        <taxon>Fungi</taxon>
        <taxon>Dikarya</taxon>
        <taxon>Ascomycota</taxon>
        <taxon>Pezizomycotina</taxon>
        <taxon>Sordariomycetes</taxon>
        <taxon>Hypocreomycetidae</taxon>
        <taxon>Hypocreales</taxon>
        <taxon>Bionectriaceae</taxon>
        <taxon>Clonostachys</taxon>
    </lineage>
</organism>
<evidence type="ECO:0000256" key="6">
    <source>
        <dbReference type="ARBA" id="ARBA00023242"/>
    </source>
</evidence>
<evidence type="ECO:0000259" key="9">
    <source>
        <dbReference type="Pfam" id="PF21639"/>
    </source>
</evidence>
<evidence type="ECO:0000259" key="8">
    <source>
        <dbReference type="Pfam" id="PF14630"/>
    </source>
</evidence>
<evidence type="ECO:0000256" key="3">
    <source>
        <dbReference type="ARBA" id="ARBA00022705"/>
    </source>
</evidence>
<evidence type="ECO:0000256" key="5">
    <source>
        <dbReference type="ARBA" id="ARBA00022840"/>
    </source>
</evidence>